<keyword evidence="2" id="KW-0732">Signal</keyword>
<keyword evidence="3" id="KW-0378">Hydrolase</keyword>
<name>A0A9W8GSS3_9FUNG</name>
<keyword evidence="4" id="KW-1185">Reference proteome</keyword>
<dbReference type="OrthoDB" id="2507140at2759"/>
<feature type="compositionally biased region" description="Pro residues" evidence="1">
    <location>
        <begin position="121"/>
        <end position="131"/>
    </location>
</feature>
<evidence type="ECO:0000313" key="3">
    <source>
        <dbReference type="EMBL" id="KAJ2751966.1"/>
    </source>
</evidence>
<evidence type="ECO:0000256" key="1">
    <source>
        <dbReference type="SAM" id="MobiDB-lite"/>
    </source>
</evidence>
<evidence type="ECO:0000256" key="2">
    <source>
        <dbReference type="SAM" id="SignalP"/>
    </source>
</evidence>
<dbReference type="EC" id="3.1.4.4" evidence="3"/>
<reference evidence="3" key="1">
    <citation type="submission" date="2022-07" db="EMBL/GenBank/DDBJ databases">
        <title>Phylogenomic reconstructions and comparative analyses of Kickxellomycotina fungi.</title>
        <authorList>
            <person name="Reynolds N.K."/>
            <person name="Stajich J.E."/>
            <person name="Barry K."/>
            <person name="Grigoriev I.V."/>
            <person name="Crous P."/>
            <person name="Smith M.E."/>
        </authorList>
    </citation>
    <scope>NUCLEOTIDE SEQUENCE</scope>
    <source>
        <strain evidence="3">BCRC 34297</strain>
    </source>
</reference>
<feature type="chain" id="PRO_5040944093" evidence="2">
    <location>
        <begin position="23"/>
        <end position="186"/>
    </location>
</feature>
<feature type="signal peptide" evidence="2">
    <location>
        <begin position="1"/>
        <end position="22"/>
    </location>
</feature>
<comment type="caution">
    <text evidence="3">The sequence shown here is derived from an EMBL/GenBank/DDBJ whole genome shotgun (WGS) entry which is preliminary data.</text>
</comment>
<gene>
    <name evidence="3" type="primary">SPO14</name>
    <name evidence="3" type="ORF">GGI19_004144</name>
</gene>
<evidence type="ECO:0000313" key="4">
    <source>
        <dbReference type="Proteomes" id="UP001140011"/>
    </source>
</evidence>
<dbReference type="Proteomes" id="UP001140011">
    <property type="component" value="Unassembled WGS sequence"/>
</dbReference>
<organism evidence="3 4">
    <name type="scientific">Coemansia pectinata</name>
    <dbReference type="NCBI Taxonomy" id="1052879"/>
    <lineage>
        <taxon>Eukaryota</taxon>
        <taxon>Fungi</taxon>
        <taxon>Fungi incertae sedis</taxon>
        <taxon>Zoopagomycota</taxon>
        <taxon>Kickxellomycotina</taxon>
        <taxon>Kickxellomycetes</taxon>
        <taxon>Kickxellales</taxon>
        <taxon>Kickxellaceae</taxon>
        <taxon>Coemansia</taxon>
    </lineage>
</organism>
<dbReference type="AlphaFoldDB" id="A0A9W8GSS3"/>
<proteinExistence type="predicted"/>
<dbReference type="EMBL" id="JANBUH010000336">
    <property type="protein sequence ID" value="KAJ2751966.1"/>
    <property type="molecule type" value="Genomic_DNA"/>
</dbReference>
<feature type="region of interest" description="Disordered" evidence="1">
    <location>
        <begin position="112"/>
        <end position="152"/>
    </location>
</feature>
<dbReference type="GO" id="GO:0004630">
    <property type="term" value="F:phospholipase D activity"/>
    <property type="evidence" value="ECO:0007669"/>
    <property type="project" value="UniProtKB-EC"/>
</dbReference>
<accession>A0A9W8GSS3</accession>
<protein>
    <submittedName>
        <fullName evidence="3">Phospholipase D1</fullName>
        <ecNumber evidence="3">3.1.4.4</ecNumber>
    </submittedName>
</protein>
<sequence>MHGTNLIAVAALLLGLGEQVLANTCRAQNILDACLSMQNKQFKMCDYDNWECKCHSQKKILTCYDNCPDAENRTLQEMQVQIYCAALGGREFNSEMMDRMTRPARIVVDDQSPPTQAAMPQAPPPPPPVAPPRNNDEWGPAGRGGASGQAGGNVVVVGDNTATSQLPRGMTWTVSSVIALGLLAMI</sequence>
<feature type="compositionally biased region" description="Gly residues" evidence="1">
    <location>
        <begin position="141"/>
        <end position="151"/>
    </location>
</feature>